<organism evidence="1 2">
    <name type="scientific">Bauhinia variegata</name>
    <name type="common">Purple orchid tree</name>
    <name type="synonym">Phanera variegata</name>
    <dbReference type="NCBI Taxonomy" id="167791"/>
    <lineage>
        <taxon>Eukaryota</taxon>
        <taxon>Viridiplantae</taxon>
        <taxon>Streptophyta</taxon>
        <taxon>Embryophyta</taxon>
        <taxon>Tracheophyta</taxon>
        <taxon>Spermatophyta</taxon>
        <taxon>Magnoliopsida</taxon>
        <taxon>eudicotyledons</taxon>
        <taxon>Gunneridae</taxon>
        <taxon>Pentapetalae</taxon>
        <taxon>rosids</taxon>
        <taxon>fabids</taxon>
        <taxon>Fabales</taxon>
        <taxon>Fabaceae</taxon>
        <taxon>Cercidoideae</taxon>
        <taxon>Cercideae</taxon>
        <taxon>Bauhiniinae</taxon>
        <taxon>Bauhinia</taxon>
    </lineage>
</organism>
<name>A0ACB9KLX4_BAUVA</name>
<gene>
    <name evidence="1" type="ORF">L6164_031852</name>
</gene>
<comment type="caution">
    <text evidence="1">The sequence shown here is derived from an EMBL/GenBank/DDBJ whole genome shotgun (WGS) entry which is preliminary data.</text>
</comment>
<evidence type="ECO:0000313" key="2">
    <source>
        <dbReference type="Proteomes" id="UP000828941"/>
    </source>
</evidence>
<protein>
    <submittedName>
        <fullName evidence="1">Uncharacterized protein</fullName>
    </submittedName>
</protein>
<evidence type="ECO:0000313" key="1">
    <source>
        <dbReference type="EMBL" id="KAI4298274.1"/>
    </source>
</evidence>
<keyword evidence="2" id="KW-1185">Reference proteome</keyword>
<sequence length="88" mass="9920">MTSTRKPQALKIVQIETRYIEIDAVNFRDVVQSLTGKDSTMDWVANHGSGAAKVAKPEEDGRAMILKNMSFKELEKLFAEMPPLDSFF</sequence>
<proteinExistence type="predicted"/>
<reference evidence="1 2" key="1">
    <citation type="journal article" date="2022" name="DNA Res.">
        <title>Chromosomal-level genome assembly of the orchid tree Bauhinia variegata (Leguminosae; Cercidoideae) supports the allotetraploid origin hypothesis of Bauhinia.</title>
        <authorList>
            <person name="Zhong Y."/>
            <person name="Chen Y."/>
            <person name="Zheng D."/>
            <person name="Pang J."/>
            <person name="Liu Y."/>
            <person name="Luo S."/>
            <person name="Meng S."/>
            <person name="Qian L."/>
            <person name="Wei D."/>
            <person name="Dai S."/>
            <person name="Zhou R."/>
        </authorList>
    </citation>
    <scope>NUCLEOTIDE SEQUENCE [LARGE SCALE GENOMIC DNA]</scope>
    <source>
        <strain evidence="1">BV-YZ2020</strain>
    </source>
</reference>
<accession>A0ACB9KLX4</accession>
<dbReference type="EMBL" id="CM039438">
    <property type="protein sequence ID" value="KAI4298274.1"/>
    <property type="molecule type" value="Genomic_DNA"/>
</dbReference>
<dbReference type="Proteomes" id="UP000828941">
    <property type="component" value="Chromosome 13"/>
</dbReference>